<protein>
    <submittedName>
        <fullName evidence="1">Sugar/nucleoside kinase (Ribokinase family)</fullName>
    </submittedName>
</protein>
<proteinExistence type="predicted"/>
<keyword evidence="2" id="KW-1185">Reference proteome</keyword>
<dbReference type="EMBL" id="JAVIZJ010000002">
    <property type="protein sequence ID" value="MDR6208991.1"/>
    <property type="molecule type" value="Genomic_DNA"/>
</dbReference>
<sequence length="330" mass="33743">MSARVVCLGPQILDVLVRPVVEIPAGQGGALLEEARVTAAGTAAGTAVDLAKLGGRVTSVGAIGDDAAGRMVRLLLADHGVDTDHLVVKKGLQTSLTVLPIRPNGERPSLHARGATDALVPGDVDVALVREADFLHLGGPDVLGEFATTAVPELLREARAASTVTTLDMLRSHVAPDVADTLGEVWPLVDYFLPNDDQLRSLTGIDDLVQAAQRVRELGVGTVVVTTGADGSIVVSESGVEVVPALVVPVVDTTGCGDAYVAGFVTGLGLGWTPSQAARLGTVAAGLVAGGLGSDAGIVDLESTLRCWRDRADEVGMMPPGAERLPSGRG</sequence>
<evidence type="ECO:0000313" key="1">
    <source>
        <dbReference type="EMBL" id="MDR6208991.1"/>
    </source>
</evidence>
<keyword evidence="1" id="KW-0418">Kinase</keyword>
<name>A0ACC6IE36_9ACTN</name>
<dbReference type="Proteomes" id="UP001261666">
    <property type="component" value="Unassembled WGS sequence"/>
</dbReference>
<reference evidence="1" key="1">
    <citation type="submission" date="2023-08" db="EMBL/GenBank/DDBJ databases">
        <title>Functional and genomic diversity of the sorghum phyllosphere microbiome.</title>
        <authorList>
            <person name="Shade A."/>
        </authorList>
    </citation>
    <scope>NUCLEOTIDE SEQUENCE</scope>
    <source>
        <strain evidence="1">SORGH_AS_0885</strain>
    </source>
</reference>
<accession>A0ACC6IE36</accession>
<organism evidence="1 2">
    <name type="scientific">Nocardioides zeae</name>
    <dbReference type="NCBI Taxonomy" id="1457234"/>
    <lineage>
        <taxon>Bacteria</taxon>
        <taxon>Bacillati</taxon>
        <taxon>Actinomycetota</taxon>
        <taxon>Actinomycetes</taxon>
        <taxon>Propionibacteriales</taxon>
        <taxon>Nocardioidaceae</taxon>
        <taxon>Nocardioides</taxon>
    </lineage>
</organism>
<comment type="caution">
    <text evidence="1">The sequence shown here is derived from an EMBL/GenBank/DDBJ whole genome shotgun (WGS) entry which is preliminary data.</text>
</comment>
<keyword evidence="1" id="KW-0808">Transferase</keyword>
<evidence type="ECO:0000313" key="2">
    <source>
        <dbReference type="Proteomes" id="UP001261666"/>
    </source>
</evidence>
<gene>
    <name evidence="1" type="ORF">QE364_000683</name>
</gene>